<dbReference type="STRING" id="84698.SAMN04488528_10181"/>
<dbReference type="EMBL" id="FOKI01000018">
    <property type="protein sequence ID" value="SFB21236.1"/>
    <property type="molecule type" value="Genomic_DNA"/>
</dbReference>
<sequence>MIKTFSKYYKPYKKLFILDLICAFLVSVCNLIYPMLTRNIINDIIPNQKFRMLATFAIFLLVLNIAKAGMNYFLQYWGHVVGVRMQADMRRDLFNHLQLLPNNYFDNNKTGVIMSRMMNDLMEVSELAHHGPEDLFISIVMIVGSFSILCTINVKLTLIVFSIIPFLVWYLINQRLKLKHAFMETRVKTGEINANIENSIAGIRVTKAFTNNNHEAKKFDNNNIKFKKAREFAYKVMGQYYSGMNFLMDILDLVVLIAAGYFTFKQYINMGDFAAYLLYIRMFTEPVKKLINFTEQYQSGMTGFQRFMEIMDEKPEKEKEDSLELEDVKGEIELKDLTFNYEDNENVLNGLSLTINKGKMLALVGPSGGGKTTLCSLIPRFYEATSGDILIDGKSIYDVTLKSLRKNIGIVQQEVFLFTGSIKENILYGNIQATEDEIIEAAQRASIHDFIMSLPEKYDTYIGERGVKLSGGQKQRLSIARVFLKNPPILILDEATSALDNATEYLIQKSLEELSKGRTTIVVAHRLSTIKNADEIIVLSSNGVEERGSHKELLNKDGIYNELYQSQFKDKEVS</sequence>
<keyword evidence="4 10" id="KW-0067">ATP-binding</keyword>
<proteinExistence type="predicted"/>
<evidence type="ECO:0000256" key="2">
    <source>
        <dbReference type="ARBA" id="ARBA00022692"/>
    </source>
</evidence>
<keyword evidence="6 7" id="KW-0472">Membrane</keyword>
<dbReference type="InterPro" id="IPR003593">
    <property type="entry name" value="AAA+_ATPase"/>
</dbReference>
<evidence type="ECO:0000256" key="4">
    <source>
        <dbReference type="ARBA" id="ARBA00022840"/>
    </source>
</evidence>
<dbReference type="GO" id="GO:0005524">
    <property type="term" value="F:ATP binding"/>
    <property type="evidence" value="ECO:0007669"/>
    <property type="project" value="UniProtKB-KW"/>
</dbReference>
<feature type="transmembrane region" description="Helical" evidence="7">
    <location>
        <begin position="246"/>
        <end position="264"/>
    </location>
</feature>
<dbReference type="SUPFAM" id="SSF90123">
    <property type="entry name" value="ABC transporter transmembrane region"/>
    <property type="match status" value="1"/>
</dbReference>
<dbReference type="GO" id="GO:0016887">
    <property type="term" value="F:ATP hydrolysis activity"/>
    <property type="evidence" value="ECO:0007669"/>
    <property type="project" value="InterPro"/>
</dbReference>
<dbReference type="InterPro" id="IPR011527">
    <property type="entry name" value="ABC1_TM_dom"/>
</dbReference>
<dbReference type="Gene3D" id="3.40.50.300">
    <property type="entry name" value="P-loop containing nucleotide triphosphate hydrolases"/>
    <property type="match status" value="1"/>
</dbReference>
<evidence type="ECO:0000256" key="5">
    <source>
        <dbReference type="ARBA" id="ARBA00022989"/>
    </source>
</evidence>
<dbReference type="InterPro" id="IPR003439">
    <property type="entry name" value="ABC_transporter-like_ATP-bd"/>
</dbReference>
<dbReference type="SUPFAM" id="SSF52540">
    <property type="entry name" value="P-loop containing nucleoside triphosphate hydrolases"/>
    <property type="match status" value="1"/>
</dbReference>
<evidence type="ECO:0000256" key="3">
    <source>
        <dbReference type="ARBA" id="ARBA00022741"/>
    </source>
</evidence>
<keyword evidence="3" id="KW-0547">Nucleotide-binding</keyword>
<name>A0A1I0Z810_9CLOT</name>
<evidence type="ECO:0000313" key="10">
    <source>
        <dbReference type="EMBL" id="SFB21236.1"/>
    </source>
</evidence>
<dbReference type="InterPro" id="IPR036640">
    <property type="entry name" value="ABC1_TM_sf"/>
</dbReference>
<dbReference type="SMART" id="SM00382">
    <property type="entry name" value="AAA"/>
    <property type="match status" value="1"/>
</dbReference>
<organism evidence="10 11">
    <name type="scientific">Clostridium frigidicarnis</name>
    <dbReference type="NCBI Taxonomy" id="84698"/>
    <lineage>
        <taxon>Bacteria</taxon>
        <taxon>Bacillati</taxon>
        <taxon>Bacillota</taxon>
        <taxon>Clostridia</taxon>
        <taxon>Eubacteriales</taxon>
        <taxon>Clostridiaceae</taxon>
        <taxon>Clostridium</taxon>
    </lineage>
</organism>
<dbReference type="GO" id="GO:0005886">
    <property type="term" value="C:plasma membrane"/>
    <property type="evidence" value="ECO:0007669"/>
    <property type="project" value="UniProtKB-SubCell"/>
</dbReference>
<dbReference type="AlphaFoldDB" id="A0A1I0Z810"/>
<evidence type="ECO:0000256" key="6">
    <source>
        <dbReference type="ARBA" id="ARBA00023136"/>
    </source>
</evidence>
<evidence type="ECO:0000256" key="7">
    <source>
        <dbReference type="SAM" id="Phobius"/>
    </source>
</evidence>
<dbReference type="PROSITE" id="PS50893">
    <property type="entry name" value="ABC_TRANSPORTER_2"/>
    <property type="match status" value="1"/>
</dbReference>
<dbReference type="OrthoDB" id="9762778at2"/>
<keyword evidence="5 7" id="KW-1133">Transmembrane helix</keyword>
<keyword evidence="11" id="KW-1185">Reference proteome</keyword>
<dbReference type="RefSeq" id="WP_090041644.1">
    <property type="nucleotide sequence ID" value="NZ_FOKI01000018.1"/>
</dbReference>
<dbReference type="Gene3D" id="1.20.1560.10">
    <property type="entry name" value="ABC transporter type 1, transmembrane domain"/>
    <property type="match status" value="1"/>
</dbReference>
<keyword evidence="2 7" id="KW-0812">Transmembrane</keyword>
<feature type="transmembrane region" description="Helical" evidence="7">
    <location>
        <begin position="15"/>
        <end position="33"/>
    </location>
</feature>
<dbReference type="PROSITE" id="PS50929">
    <property type="entry name" value="ABC_TM1F"/>
    <property type="match status" value="1"/>
</dbReference>
<feature type="domain" description="ABC transporter" evidence="8">
    <location>
        <begin position="332"/>
        <end position="566"/>
    </location>
</feature>
<accession>A0A1I0Z810</accession>
<dbReference type="CDD" id="cd03251">
    <property type="entry name" value="ABCC_MsbA"/>
    <property type="match status" value="1"/>
</dbReference>
<dbReference type="PANTHER" id="PTHR43394:SF1">
    <property type="entry name" value="ATP-BINDING CASSETTE SUB-FAMILY B MEMBER 10, MITOCHONDRIAL"/>
    <property type="match status" value="1"/>
</dbReference>
<evidence type="ECO:0000259" key="8">
    <source>
        <dbReference type="PROSITE" id="PS50893"/>
    </source>
</evidence>
<protein>
    <submittedName>
        <fullName evidence="10">ATP-binding cassette, subfamily B</fullName>
    </submittedName>
</protein>
<dbReference type="InterPro" id="IPR039421">
    <property type="entry name" value="Type_1_exporter"/>
</dbReference>
<gene>
    <name evidence="10" type="ORF">SAMN04488528_10181</name>
</gene>
<dbReference type="Proteomes" id="UP000198619">
    <property type="component" value="Unassembled WGS sequence"/>
</dbReference>
<evidence type="ECO:0000259" key="9">
    <source>
        <dbReference type="PROSITE" id="PS50929"/>
    </source>
</evidence>
<reference evidence="10 11" key="1">
    <citation type="submission" date="2016-10" db="EMBL/GenBank/DDBJ databases">
        <authorList>
            <person name="de Groot N.N."/>
        </authorList>
    </citation>
    <scope>NUCLEOTIDE SEQUENCE [LARGE SCALE GENOMIC DNA]</scope>
    <source>
        <strain evidence="10 11">DSM 12271</strain>
    </source>
</reference>
<dbReference type="FunFam" id="3.40.50.300:FF:000218">
    <property type="entry name" value="Multidrug ABC transporter ATP-binding protein"/>
    <property type="match status" value="1"/>
</dbReference>
<dbReference type="InterPro" id="IPR017871">
    <property type="entry name" value="ABC_transporter-like_CS"/>
</dbReference>
<feature type="domain" description="ABC transmembrane type-1" evidence="9">
    <location>
        <begin position="17"/>
        <end position="299"/>
    </location>
</feature>
<evidence type="ECO:0000256" key="1">
    <source>
        <dbReference type="ARBA" id="ARBA00004651"/>
    </source>
</evidence>
<dbReference type="PROSITE" id="PS00211">
    <property type="entry name" value="ABC_TRANSPORTER_1"/>
    <property type="match status" value="1"/>
</dbReference>
<dbReference type="Pfam" id="PF00005">
    <property type="entry name" value="ABC_tran"/>
    <property type="match status" value="1"/>
</dbReference>
<feature type="transmembrane region" description="Helical" evidence="7">
    <location>
        <begin position="53"/>
        <end position="74"/>
    </location>
</feature>
<dbReference type="CDD" id="cd18549">
    <property type="entry name" value="ABC_6TM_YwjA_like"/>
    <property type="match status" value="1"/>
</dbReference>
<evidence type="ECO:0000313" key="11">
    <source>
        <dbReference type="Proteomes" id="UP000198619"/>
    </source>
</evidence>
<dbReference type="Pfam" id="PF00664">
    <property type="entry name" value="ABC_membrane"/>
    <property type="match status" value="1"/>
</dbReference>
<dbReference type="InterPro" id="IPR027417">
    <property type="entry name" value="P-loop_NTPase"/>
</dbReference>
<comment type="subcellular location">
    <subcellularLocation>
        <location evidence="1">Cell membrane</location>
        <topology evidence="1">Multi-pass membrane protein</topology>
    </subcellularLocation>
</comment>
<dbReference type="GO" id="GO:0015421">
    <property type="term" value="F:ABC-type oligopeptide transporter activity"/>
    <property type="evidence" value="ECO:0007669"/>
    <property type="project" value="TreeGrafter"/>
</dbReference>
<feature type="transmembrane region" description="Helical" evidence="7">
    <location>
        <begin position="139"/>
        <end position="172"/>
    </location>
</feature>
<dbReference type="PANTHER" id="PTHR43394">
    <property type="entry name" value="ATP-DEPENDENT PERMEASE MDL1, MITOCHONDRIAL"/>
    <property type="match status" value="1"/>
</dbReference>